<comment type="caution">
    <text evidence="6">The sequence shown here is derived from an EMBL/GenBank/DDBJ whole genome shotgun (WGS) entry which is preliminary data.</text>
</comment>
<dbReference type="PANTHER" id="PTHR36926">
    <property type="entry name" value="COLICIN V PRODUCTION PROTEIN"/>
    <property type="match status" value="1"/>
</dbReference>
<evidence type="ECO:0000256" key="2">
    <source>
        <dbReference type="ARBA" id="ARBA00022692"/>
    </source>
</evidence>
<proteinExistence type="predicted"/>
<dbReference type="InterPro" id="IPR003825">
    <property type="entry name" value="Colicin-V_CvpA"/>
</dbReference>
<feature type="transmembrane region" description="Helical" evidence="5">
    <location>
        <begin position="111"/>
        <end position="131"/>
    </location>
</feature>
<keyword evidence="7" id="KW-1185">Reference proteome</keyword>
<keyword evidence="3 5" id="KW-1133">Transmembrane helix</keyword>
<evidence type="ECO:0000256" key="3">
    <source>
        <dbReference type="ARBA" id="ARBA00022989"/>
    </source>
</evidence>
<dbReference type="PANTHER" id="PTHR36926:SF1">
    <property type="entry name" value="COLICIN V PRODUCTION PROTEIN"/>
    <property type="match status" value="1"/>
</dbReference>
<accession>A0ABW2UJC0</accession>
<sequence length="184" mass="19265">MEGFTIIDGIVAVVIVVSAVLAYSRGLVREVMAIAGWVAAAVLAFMFAPAAEPLIREIPGLGGFLGESCELSMIAAFAAVFALALVVASLFTPLFSSAIQRSALGGIDQGLGLLFGVARGVLLVAVALLVYDRAMSQANIAAVENSRSAQVFGNFQNNLNDSIPEDAPGWIVTRYEQLMGNCVR</sequence>
<feature type="transmembrane region" description="Helical" evidence="5">
    <location>
        <begin position="71"/>
        <end position="99"/>
    </location>
</feature>
<protein>
    <submittedName>
        <fullName evidence="6">CvpA family protein</fullName>
    </submittedName>
</protein>
<evidence type="ECO:0000313" key="7">
    <source>
        <dbReference type="Proteomes" id="UP001596516"/>
    </source>
</evidence>
<dbReference type="RefSeq" id="WP_377399490.1">
    <property type="nucleotide sequence ID" value="NZ_JBHTFQ010000002.1"/>
</dbReference>
<comment type="subcellular location">
    <subcellularLocation>
        <location evidence="1">Membrane</location>
        <topology evidence="1">Multi-pass membrane protein</topology>
    </subcellularLocation>
</comment>
<name>A0ABW2UJC0_9RHOB</name>
<evidence type="ECO:0000256" key="5">
    <source>
        <dbReference type="SAM" id="Phobius"/>
    </source>
</evidence>
<gene>
    <name evidence="6" type="ORF">ACFQXB_03975</name>
</gene>
<evidence type="ECO:0000256" key="4">
    <source>
        <dbReference type="ARBA" id="ARBA00023136"/>
    </source>
</evidence>
<feature type="transmembrane region" description="Helical" evidence="5">
    <location>
        <begin position="31"/>
        <end position="51"/>
    </location>
</feature>
<dbReference type="InterPro" id="IPR052719">
    <property type="entry name" value="CvpA-like"/>
</dbReference>
<evidence type="ECO:0000313" key="6">
    <source>
        <dbReference type="EMBL" id="MFC7703350.1"/>
    </source>
</evidence>
<organism evidence="6 7">
    <name type="scientific">Plastorhodobacter daqingensis</name>
    <dbReference type="NCBI Taxonomy" id="1387281"/>
    <lineage>
        <taxon>Bacteria</taxon>
        <taxon>Pseudomonadati</taxon>
        <taxon>Pseudomonadota</taxon>
        <taxon>Alphaproteobacteria</taxon>
        <taxon>Rhodobacterales</taxon>
        <taxon>Paracoccaceae</taxon>
        <taxon>Plastorhodobacter</taxon>
    </lineage>
</organism>
<evidence type="ECO:0000256" key="1">
    <source>
        <dbReference type="ARBA" id="ARBA00004141"/>
    </source>
</evidence>
<dbReference type="Proteomes" id="UP001596516">
    <property type="component" value="Unassembled WGS sequence"/>
</dbReference>
<dbReference type="EMBL" id="JBHTFQ010000002">
    <property type="protein sequence ID" value="MFC7703350.1"/>
    <property type="molecule type" value="Genomic_DNA"/>
</dbReference>
<feature type="transmembrane region" description="Helical" evidence="5">
    <location>
        <begin position="6"/>
        <end position="24"/>
    </location>
</feature>
<keyword evidence="4 5" id="KW-0472">Membrane</keyword>
<reference evidence="7" key="1">
    <citation type="journal article" date="2019" name="Int. J. Syst. Evol. Microbiol.">
        <title>The Global Catalogue of Microorganisms (GCM) 10K type strain sequencing project: providing services to taxonomists for standard genome sequencing and annotation.</title>
        <authorList>
            <consortium name="The Broad Institute Genomics Platform"/>
            <consortium name="The Broad Institute Genome Sequencing Center for Infectious Disease"/>
            <person name="Wu L."/>
            <person name="Ma J."/>
        </authorList>
    </citation>
    <scope>NUCLEOTIDE SEQUENCE [LARGE SCALE GENOMIC DNA]</scope>
    <source>
        <strain evidence="7">CGMCC 1.12750</strain>
    </source>
</reference>
<dbReference type="Pfam" id="PF02674">
    <property type="entry name" value="Colicin_V"/>
    <property type="match status" value="1"/>
</dbReference>
<keyword evidence="2 5" id="KW-0812">Transmembrane</keyword>